<evidence type="ECO:0000313" key="2">
    <source>
        <dbReference type="EMBL" id="MCY1013553.1"/>
    </source>
</evidence>
<dbReference type="Proteomes" id="UP001150924">
    <property type="component" value="Unassembled WGS sequence"/>
</dbReference>
<keyword evidence="3" id="KW-1185">Reference proteome</keyword>
<dbReference type="RefSeq" id="WP_267777602.1">
    <property type="nucleotide sequence ID" value="NZ_JAPNKE010000002.1"/>
</dbReference>
<feature type="coiled-coil region" evidence="1">
    <location>
        <begin position="18"/>
        <end position="59"/>
    </location>
</feature>
<gene>
    <name evidence="2" type="ORF">OV079_50110</name>
</gene>
<evidence type="ECO:0000256" key="1">
    <source>
        <dbReference type="SAM" id="Coils"/>
    </source>
</evidence>
<comment type="caution">
    <text evidence="2">The sequence shown here is derived from an EMBL/GenBank/DDBJ whole genome shotgun (WGS) entry which is preliminary data.</text>
</comment>
<evidence type="ECO:0000313" key="3">
    <source>
        <dbReference type="Proteomes" id="UP001150924"/>
    </source>
</evidence>
<organism evidence="2 3">
    <name type="scientific">Nannocystis pusilla</name>
    <dbReference type="NCBI Taxonomy" id="889268"/>
    <lineage>
        <taxon>Bacteria</taxon>
        <taxon>Pseudomonadati</taxon>
        <taxon>Myxococcota</taxon>
        <taxon>Polyangia</taxon>
        <taxon>Nannocystales</taxon>
        <taxon>Nannocystaceae</taxon>
        <taxon>Nannocystis</taxon>
    </lineage>
</organism>
<protein>
    <submittedName>
        <fullName evidence="2">Uncharacterized protein</fullName>
    </submittedName>
</protein>
<accession>A0A9X3F074</accession>
<dbReference type="EMBL" id="JAPNKE010000002">
    <property type="protein sequence ID" value="MCY1013553.1"/>
    <property type="molecule type" value="Genomic_DNA"/>
</dbReference>
<sequence>MRKLSFWTLDEGQQIRAINEAADELDRLQSHNSFMQQQVDALRRQVDSQRSEIGQLKAAMQAVCDLLVDLDLVEEEALGYRIDAAIAEAAAEAASAASPAAASPSPFGPPAPAPSLVANEAICSRCRREVPARDITFTDRGPVCESCLPAQAFESGE</sequence>
<dbReference type="AlphaFoldDB" id="A0A9X3F074"/>
<keyword evidence="1" id="KW-0175">Coiled coil</keyword>
<reference evidence="2" key="1">
    <citation type="submission" date="2022-11" db="EMBL/GenBank/DDBJ databases">
        <title>Minimal conservation of predation-associated metabolite biosynthetic gene clusters underscores biosynthetic potential of Myxococcota including descriptions for ten novel species: Archangium lansinium sp. nov., Myxococcus landrumus sp. nov., Nannocystis bai.</title>
        <authorList>
            <person name="Ahearne A."/>
            <person name="Stevens C."/>
            <person name="Phillips K."/>
        </authorList>
    </citation>
    <scope>NUCLEOTIDE SEQUENCE</scope>
    <source>
        <strain evidence="2">Na p29</strain>
    </source>
</reference>
<proteinExistence type="predicted"/>
<name>A0A9X3F074_9BACT</name>